<feature type="domain" description="TF-B3" evidence="8">
    <location>
        <begin position="202"/>
        <end position="293"/>
    </location>
</feature>
<dbReference type="GO" id="GO:0005634">
    <property type="term" value="C:nucleus"/>
    <property type="evidence" value="ECO:0007669"/>
    <property type="project" value="UniProtKB-SubCell"/>
</dbReference>
<keyword evidence="4" id="KW-0804">Transcription</keyword>
<dbReference type="SMART" id="SM01019">
    <property type="entry name" value="B3"/>
    <property type="match status" value="1"/>
</dbReference>
<evidence type="ECO:0000256" key="4">
    <source>
        <dbReference type="ARBA" id="ARBA00023163"/>
    </source>
</evidence>
<dbReference type="InterPro" id="IPR003340">
    <property type="entry name" value="B3_DNA-bd"/>
</dbReference>
<feature type="compositionally biased region" description="Polar residues" evidence="7">
    <location>
        <begin position="329"/>
        <end position="344"/>
    </location>
</feature>
<dbReference type="PANTHER" id="PTHR31391">
    <property type="entry name" value="B3 DOMAIN-CONTAINING PROTEIN OS11G0197600-RELATED"/>
    <property type="match status" value="1"/>
</dbReference>
<reference evidence="9" key="2">
    <citation type="submission" date="2020-10" db="EMBL/GenBank/DDBJ databases">
        <authorList>
            <person name="Cooper E.A."/>
            <person name="Brenton Z.W."/>
            <person name="Flinn B.S."/>
            <person name="Jenkins J."/>
            <person name="Shu S."/>
            <person name="Flowers D."/>
            <person name="Luo F."/>
            <person name="Wang Y."/>
            <person name="Xia P."/>
            <person name="Barry K."/>
            <person name="Daum C."/>
            <person name="Lipzen A."/>
            <person name="Yoshinaga Y."/>
            <person name="Schmutz J."/>
            <person name="Saski C."/>
            <person name="Vermerris W."/>
            <person name="Kresovich S."/>
        </authorList>
    </citation>
    <scope>NUCLEOTIDE SEQUENCE</scope>
</reference>
<comment type="subcellular location">
    <subcellularLocation>
        <location evidence="1">Nucleus</location>
    </subcellularLocation>
</comment>
<dbReference type="InterPro" id="IPR044837">
    <property type="entry name" value="REM16-like"/>
</dbReference>
<feature type="coiled-coil region" evidence="6">
    <location>
        <begin position="474"/>
        <end position="536"/>
    </location>
</feature>
<dbReference type="Pfam" id="PF02362">
    <property type="entry name" value="B3"/>
    <property type="match status" value="1"/>
</dbReference>
<dbReference type="PROSITE" id="PS50863">
    <property type="entry name" value="B3"/>
    <property type="match status" value="1"/>
</dbReference>
<feature type="region of interest" description="Disordered" evidence="7">
    <location>
        <begin position="318"/>
        <end position="346"/>
    </location>
</feature>
<accession>A0A921RNH2</accession>
<dbReference type="AlphaFoldDB" id="A0A921RNH2"/>
<evidence type="ECO:0000256" key="1">
    <source>
        <dbReference type="ARBA" id="ARBA00004123"/>
    </source>
</evidence>
<evidence type="ECO:0000256" key="7">
    <source>
        <dbReference type="SAM" id="MobiDB-lite"/>
    </source>
</evidence>
<keyword evidence="3" id="KW-0238">DNA-binding</keyword>
<dbReference type="InterPro" id="IPR015300">
    <property type="entry name" value="DNA-bd_pseudobarrel_sf"/>
</dbReference>
<evidence type="ECO:0000256" key="3">
    <source>
        <dbReference type="ARBA" id="ARBA00023125"/>
    </source>
</evidence>
<evidence type="ECO:0000313" key="10">
    <source>
        <dbReference type="Proteomes" id="UP000807115"/>
    </source>
</evidence>
<evidence type="ECO:0000256" key="6">
    <source>
        <dbReference type="SAM" id="Coils"/>
    </source>
</evidence>
<evidence type="ECO:0000313" key="9">
    <source>
        <dbReference type="EMBL" id="KAG0542943.1"/>
    </source>
</evidence>
<dbReference type="PANTHER" id="PTHR31391:SF101">
    <property type="entry name" value="B3 DOMAIN-CONTAINING PROTEIN OS01G0234100"/>
    <property type="match status" value="1"/>
</dbReference>
<keyword evidence="5" id="KW-0539">Nucleus</keyword>
<reference evidence="9" key="1">
    <citation type="journal article" date="2019" name="BMC Genomics">
        <title>A new reference genome for Sorghum bicolor reveals high levels of sequence similarity between sweet and grain genotypes: implications for the genetics of sugar metabolism.</title>
        <authorList>
            <person name="Cooper E.A."/>
            <person name="Brenton Z.W."/>
            <person name="Flinn B.S."/>
            <person name="Jenkins J."/>
            <person name="Shu S."/>
            <person name="Flowers D."/>
            <person name="Luo F."/>
            <person name="Wang Y."/>
            <person name="Xia P."/>
            <person name="Barry K."/>
            <person name="Daum C."/>
            <person name="Lipzen A."/>
            <person name="Yoshinaga Y."/>
            <person name="Schmutz J."/>
            <person name="Saski C."/>
            <person name="Vermerris W."/>
            <person name="Kresovich S."/>
        </authorList>
    </citation>
    <scope>NUCLEOTIDE SEQUENCE</scope>
</reference>
<organism evidence="9 10">
    <name type="scientific">Sorghum bicolor</name>
    <name type="common">Sorghum</name>
    <name type="synonym">Sorghum vulgare</name>
    <dbReference type="NCBI Taxonomy" id="4558"/>
    <lineage>
        <taxon>Eukaryota</taxon>
        <taxon>Viridiplantae</taxon>
        <taxon>Streptophyta</taxon>
        <taxon>Embryophyta</taxon>
        <taxon>Tracheophyta</taxon>
        <taxon>Spermatophyta</taxon>
        <taxon>Magnoliopsida</taxon>
        <taxon>Liliopsida</taxon>
        <taxon>Poales</taxon>
        <taxon>Poaceae</taxon>
        <taxon>PACMAD clade</taxon>
        <taxon>Panicoideae</taxon>
        <taxon>Andropogonodae</taxon>
        <taxon>Andropogoneae</taxon>
        <taxon>Sorghinae</taxon>
        <taxon>Sorghum</taxon>
    </lineage>
</organism>
<evidence type="ECO:0000256" key="2">
    <source>
        <dbReference type="ARBA" id="ARBA00023015"/>
    </source>
</evidence>
<dbReference type="SUPFAM" id="SSF101936">
    <property type="entry name" value="DNA-binding pseudobarrel domain"/>
    <property type="match status" value="1"/>
</dbReference>
<evidence type="ECO:0000259" key="8">
    <source>
        <dbReference type="PROSITE" id="PS50863"/>
    </source>
</evidence>
<keyword evidence="6" id="KW-0175">Coiled coil</keyword>
<protein>
    <recommendedName>
        <fullName evidence="8">TF-B3 domain-containing protein</fullName>
    </recommendedName>
</protein>
<name>A0A921RNH2_SORBI</name>
<comment type="caution">
    <text evidence="9">The sequence shown here is derived from an EMBL/GenBank/DDBJ whole genome shotgun (WGS) entry which is preliminary data.</text>
</comment>
<proteinExistence type="predicted"/>
<evidence type="ECO:0000256" key="5">
    <source>
        <dbReference type="ARBA" id="ARBA00023242"/>
    </source>
</evidence>
<gene>
    <name evidence="9" type="ORF">BDA96_02G147600</name>
</gene>
<dbReference type="EMBL" id="CM027681">
    <property type="protein sequence ID" value="KAG0542943.1"/>
    <property type="molecule type" value="Genomic_DNA"/>
</dbReference>
<keyword evidence="2" id="KW-0805">Transcription regulation</keyword>
<dbReference type="Gene3D" id="2.40.330.10">
    <property type="entry name" value="DNA-binding pseudobarrel domain"/>
    <property type="match status" value="1"/>
</dbReference>
<sequence>MDIVSPSSVNHSTVGSFISMLYIRHALMPSSSVYHSTAGHSSSRIAAAMGIDQPIKRKRGRPAGSRSTNSEMEEKMKLIKWRTDLLDSGAGSSESDKDDDAIPMDDELAIVVANEPAALAIHCGDTDDDDGEIVRPRRVGPKKRKLPGVPQTQIVRPRRVGPKKRKLPQGYDANGHHISVRESAVARAEEIQSNLPAEHPSIVKHMLRSHVVKGFWLGLPKHFCDKHLPNRDVGIVLEDENGEDHHTTYLGYKQGISAGWRGFAIDHGIKVGDVVVFELVKSTKFKVYIVRANGFTTADVDSNLQNLEARKKVGEEQSCEDVISEEDTTTNNREVPPSDGSSRNGIGISDSEIDFDDVTSFSDVNVILDCLATDCEFHDRLRRTYYELCCSQKSLLHGHLLKQLQPTLVAGVIMETVSIADGIRACKAEASSREDFLVWKKTLESFELLGMNVAFLLNRVNGLLGAASPSRESYAEWQDKYEELKLERARAGDKMKALELRLSNVKDVLQKVDSEMEELQSSLKKSDEALQELASAPW</sequence>
<dbReference type="GO" id="GO:0003677">
    <property type="term" value="F:DNA binding"/>
    <property type="evidence" value="ECO:0007669"/>
    <property type="project" value="UniProtKB-KW"/>
</dbReference>
<feature type="compositionally biased region" description="Acidic residues" evidence="7">
    <location>
        <begin position="318"/>
        <end position="328"/>
    </location>
</feature>
<dbReference type="Proteomes" id="UP000807115">
    <property type="component" value="Chromosome 2"/>
</dbReference>
<dbReference type="CDD" id="cd10017">
    <property type="entry name" value="B3_DNA"/>
    <property type="match status" value="1"/>
</dbReference>